<name>A0ABS9RWZ6_9GAMM</name>
<dbReference type="Proteomes" id="UP001202117">
    <property type="component" value="Unassembled WGS sequence"/>
</dbReference>
<dbReference type="Gene3D" id="3.30.70.360">
    <property type="match status" value="1"/>
</dbReference>
<evidence type="ECO:0000313" key="5">
    <source>
        <dbReference type="Proteomes" id="UP001202117"/>
    </source>
</evidence>
<dbReference type="Pfam" id="PF07687">
    <property type="entry name" value="M20_dimer"/>
    <property type="match status" value="1"/>
</dbReference>
<evidence type="ECO:0000259" key="3">
    <source>
        <dbReference type="Pfam" id="PF07687"/>
    </source>
</evidence>
<gene>
    <name evidence="4" type="ORF">MKP05_14550</name>
</gene>
<dbReference type="Gene3D" id="3.40.630.10">
    <property type="entry name" value="Zn peptidases"/>
    <property type="match status" value="1"/>
</dbReference>
<comment type="similarity">
    <text evidence="1">Belongs to the peptidase M20 family.</text>
</comment>
<evidence type="ECO:0000256" key="2">
    <source>
        <dbReference type="ARBA" id="ARBA00022801"/>
    </source>
</evidence>
<dbReference type="PIRSF" id="PIRSF001235">
    <property type="entry name" value="Amidase_carbamoylase"/>
    <property type="match status" value="1"/>
</dbReference>
<dbReference type="EMBL" id="JAKVPY010000018">
    <property type="protein sequence ID" value="MCH4564330.1"/>
    <property type="molecule type" value="Genomic_DNA"/>
</dbReference>
<dbReference type="PANTHER" id="PTHR32494:SF5">
    <property type="entry name" value="ALLANTOATE AMIDOHYDROLASE"/>
    <property type="match status" value="1"/>
</dbReference>
<protein>
    <submittedName>
        <fullName evidence="4">M20 family metallo-hydrolase</fullName>
    </submittedName>
</protein>
<dbReference type="CDD" id="cd03884">
    <property type="entry name" value="M20_bAS"/>
    <property type="match status" value="1"/>
</dbReference>
<dbReference type="SUPFAM" id="SSF55031">
    <property type="entry name" value="Bacterial exopeptidase dimerisation domain"/>
    <property type="match status" value="1"/>
</dbReference>
<dbReference type="PANTHER" id="PTHR32494">
    <property type="entry name" value="ALLANTOATE DEIMINASE-RELATED"/>
    <property type="match status" value="1"/>
</dbReference>
<dbReference type="SUPFAM" id="SSF53187">
    <property type="entry name" value="Zn-dependent exopeptidases"/>
    <property type="match status" value="1"/>
</dbReference>
<dbReference type="Pfam" id="PF01546">
    <property type="entry name" value="Peptidase_M20"/>
    <property type="match status" value="1"/>
</dbReference>
<reference evidence="4 5" key="1">
    <citation type="submission" date="2022-02" db="EMBL/GenBank/DDBJ databases">
        <title>Halomonas fukangensis sp. nov., a halophilic bacterium isolated from a bulk soil of Kalidium foliatum at Fukang.</title>
        <authorList>
            <person name="Huang Y."/>
        </authorList>
    </citation>
    <scope>NUCLEOTIDE SEQUENCE [LARGE SCALE GENOMIC DNA]</scope>
    <source>
        <strain evidence="4 5">EGI 63088</strain>
    </source>
</reference>
<proteinExistence type="inferred from homology"/>
<sequence length="406" mass="43107">MALASHGALARGGVNRQAFTAVDADARLQLMAWAAESGLEPSIDAIGNLFLRLAGTDSTLPPVLTGSHLDTQPAGGKFDGTFGVLAGLEALTAIQARQLSLPRSLELVVWANEEGSRFPPTTMGSSVFAGGMKLDQALAARDDQGMALGDVIELFLARHGELPRRDFGTPVHAYLEAHIEQGPVLERAECSLGIVSGIQGLRWFEIEVQGQEAHAGTTPRAARRDAQAAAMRIAMALTRYFEDEDDIARFTIGRWQVQPGSPNTVAGRVVFTIDFRHPDAGALERMGDAIAPLCEQLAAPCDVLVQELSHSAPIHFPSAIRRLLTLAARDAGMATLELMSGATHDAKWLHTMAPTGMLFVPCEGGVSHNQAESAAPEDLRAGTQVLCNALIRLAGESGAARMPSSQ</sequence>
<dbReference type="InterPro" id="IPR010158">
    <property type="entry name" value="Amidase_Cbmase"/>
</dbReference>
<dbReference type="InterPro" id="IPR002933">
    <property type="entry name" value="Peptidase_M20"/>
</dbReference>
<evidence type="ECO:0000313" key="4">
    <source>
        <dbReference type="EMBL" id="MCH4564330.1"/>
    </source>
</evidence>
<feature type="domain" description="Peptidase M20 dimerisation" evidence="3">
    <location>
        <begin position="197"/>
        <end position="297"/>
    </location>
</feature>
<dbReference type="InterPro" id="IPR011650">
    <property type="entry name" value="Peptidase_M20_dimer"/>
</dbReference>
<keyword evidence="5" id="KW-1185">Reference proteome</keyword>
<dbReference type="InterPro" id="IPR036264">
    <property type="entry name" value="Bact_exopeptidase_dim_dom"/>
</dbReference>
<accession>A0ABS9RWZ6</accession>
<dbReference type="NCBIfam" id="TIGR01879">
    <property type="entry name" value="hydantase"/>
    <property type="match status" value="1"/>
</dbReference>
<comment type="caution">
    <text evidence="4">The sequence shown here is derived from an EMBL/GenBank/DDBJ whole genome shotgun (WGS) entry which is preliminary data.</text>
</comment>
<keyword evidence="2" id="KW-0378">Hydrolase</keyword>
<organism evidence="4 5">
    <name type="scientific">Halomonas flagellata</name>
    <dbReference type="NCBI Taxonomy" id="2920385"/>
    <lineage>
        <taxon>Bacteria</taxon>
        <taxon>Pseudomonadati</taxon>
        <taxon>Pseudomonadota</taxon>
        <taxon>Gammaproteobacteria</taxon>
        <taxon>Oceanospirillales</taxon>
        <taxon>Halomonadaceae</taxon>
        <taxon>Halomonas</taxon>
    </lineage>
</organism>
<evidence type="ECO:0000256" key="1">
    <source>
        <dbReference type="ARBA" id="ARBA00006153"/>
    </source>
</evidence>